<dbReference type="SUPFAM" id="SSF52833">
    <property type="entry name" value="Thioredoxin-like"/>
    <property type="match status" value="1"/>
</dbReference>
<protein>
    <submittedName>
        <fullName evidence="3">Probable thioredoxin</fullName>
    </submittedName>
</protein>
<dbReference type="eggNOG" id="COG0526">
    <property type="taxonomic scope" value="Bacteria"/>
</dbReference>
<evidence type="ECO:0000313" key="4">
    <source>
        <dbReference type="Proteomes" id="UP000004358"/>
    </source>
</evidence>
<reference evidence="3 4" key="1">
    <citation type="submission" date="2006-02" db="EMBL/GenBank/DDBJ databases">
        <authorList>
            <person name="Amann R."/>
            <person name="Ferriera S."/>
            <person name="Johnson J."/>
            <person name="Kravitz S."/>
            <person name="Halpern A."/>
            <person name="Remington K."/>
            <person name="Beeson K."/>
            <person name="Tran B."/>
            <person name="Rogers Y.-H."/>
            <person name="Friedman R."/>
            <person name="Venter J.C."/>
        </authorList>
    </citation>
    <scope>NUCLEOTIDE SEQUENCE [LARGE SCALE GENOMIC DNA]</scope>
    <source>
        <strain evidence="3 4">DSM 3645</strain>
    </source>
</reference>
<dbReference type="eggNOG" id="COG0265">
    <property type="taxonomic scope" value="Bacteria"/>
</dbReference>
<sequence length="465" mass="49124">MNAVSALLLTVALSAAPAGESQSPVLYYVTADWCVYCREMKPAIERLQAAGYPVVIVDQARDADMAQRLGVRGLPAYRMVHQGKIVAQAEGRTSYDSLVAMFPQKSPASPPVALNAAPRPSPPMQPARSPVVRGQSPAAPSGNPAAARQKALAATVRLKVIDPDGYSYGTGTIVHSHHGEALVLTCGHLFRDSQGRGEIEIESFAPGAAGATPGRLLTFDLDRDVALVTFKPSVLIEAVAVRSPDMPISVGEKAFTVGCDKGADATIRESRINSLNRYQGPDNLQAAGAPIDGRSGGGLFNDSGQLIGVCNAADPEYDEGYYAALKTIFGLLEEKQIAHLFDHAAQPQVAQNAAAGRMPESLSMSEMPPIQPISNPAVPSGAALSRNAPLTGNGELTPREREVLEYLRRHGDETNITLLFHSKSNPDAQPAAFTLPSRPSPQFLERVLGTAAGQNGAVVVRGQSQ</sequence>
<proteinExistence type="predicted"/>
<gene>
    <name evidence="3" type="ORF">DSM3645_11027</name>
</gene>
<name>A3ZSU8_9BACT</name>
<feature type="region of interest" description="Disordered" evidence="1">
    <location>
        <begin position="109"/>
        <end position="147"/>
    </location>
</feature>
<dbReference type="InterPro" id="IPR036249">
    <property type="entry name" value="Thioredoxin-like_sf"/>
</dbReference>
<dbReference type="STRING" id="314230.DSM3645_11027"/>
<feature type="region of interest" description="Disordered" evidence="1">
    <location>
        <begin position="377"/>
        <end position="399"/>
    </location>
</feature>
<feature type="compositionally biased region" description="Low complexity" evidence="1">
    <location>
        <begin position="136"/>
        <end position="147"/>
    </location>
</feature>
<organism evidence="3 4">
    <name type="scientific">Blastopirellula marina DSM 3645</name>
    <dbReference type="NCBI Taxonomy" id="314230"/>
    <lineage>
        <taxon>Bacteria</taxon>
        <taxon>Pseudomonadati</taxon>
        <taxon>Planctomycetota</taxon>
        <taxon>Planctomycetia</taxon>
        <taxon>Pirellulales</taxon>
        <taxon>Pirellulaceae</taxon>
        <taxon>Blastopirellula</taxon>
    </lineage>
</organism>
<accession>A3ZSU8</accession>
<evidence type="ECO:0000259" key="2">
    <source>
        <dbReference type="PROSITE" id="PS51352"/>
    </source>
</evidence>
<dbReference type="HOGENOM" id="CLU_475556_0_0_0"/>
<comment type="caution">
    <text evidence="3">The sequence shown here is derived from an EMBL/GenBank/DDBJ whole genome shotgun (WGS) entry which is preliminary data.</text>
</comment>
<dbReference type="Pfam" id="PF13365">
    <property type="entry name" value="Trypsin_2"/>
    <property type="match status" value="1"/>
</dbReference>
<dbReference type="PROSITE" id="PS51352">
    <property type="entry name" value="THIOREDOXIN_2"/>
    <property type="match status" value="1"/>
</dbReference>
<evidence type="ECO:0000256" key="1">
    <source>
        <dbReference type="SAM" id="MobiDB-lite"/>
    </source>
</evidence>
<dbReference type="InterPro" id="IPR013766">
    <property type="entry name" value="Thioredoxin_domain"/>
</dbReference>
<dbReference type="SUPFAM" id="SSF50494">
    <property type="entry name" value="Trypsin-like serine proteases"/>
    <property type="match status" value="1"/>
</dbReference>
<dbReference type="Proteomes" id="UP000004358">
    <property type="component" value="Unassembled WGS sequence"/>
</dbReference>
<dbReference type="Gene3D" id="3.40.30.10">
    <property type="entry name" value="Glutaredoxin"/>
    <property type="match status" value="1"/>
</dbReference>
<dbReference type="AlphaFoldDB" id="A3ZSU8"/>
<dbReference type="CDD" id="cd02947">
    <property type="entry name" value="TRX_family"/>
    <property type="match status" value="1"/>
</dbReference>
<dbReference type="Pfam" id="PF00085">
    <property type="entry name" value="Thioredoxin"/>
    <property type="match status" value="1"/>
</dbReference>
<dbReference type="Gene3D" id="2.40.10.120">
    <property type="match status" value="1"/>
</dbReference>
<dbReference type="EMBL" id="AANZ01000009">
    <property type="protein sequence ID" value="EAQ80373.1"/>
    <property type="molecule type" value="Genomic_DNA"/>
</dbReference>
<dbReference type="PANTHER" id="PTHR43019:SF23">
    <property type="entry name" value="PROTEASE DO-LIKE 5, CHLOROPLASTIC"/>
    <property type="match status" value="1"/>
</dbReference>
<evidence type="ECO:0000313" key="3">
    <source>
        <dbReference type="EMBL" id="EAQ80373.1"/>
    </source>
</evidence>
<dbReference type="RefSeq" id="WP_002655802.1">
    <property type="nucleotide sequence ID" value="NZ_CH672377.1"/>
</dbReference>
<dbReference type="InterPro" id="IPR009003">
    <property type="entry name" value="Peptidase_S1_PA"/>
</dbReference>
<dbReference type="PANTHER" id="PTHR43019">
    <property type="entry name" value="SERINE ENDOPROTEASE DEGS"/>
    <property type="match status" value="1"/>
</dbReference>
<feature type="domain" description="Thioredoxin" evidence="2">
    <location>
        <begin position="2"/>
        <end position="107"/>
    </location>
</feature>